<dbReference type="InterPro" id="IPR020616">
    <property type="entry name" value="Thiolase_N"/>
</dbReference>
<dbReference type="NCBIfam" id="TIGR01930">
    <property type="entry name" value="AcCoA-C-Actrans"/>
    <property type="match status" value="1"/>
</dbReference>
<feature type="domain" description="Thiolase N-terminal" evidence="5">
    <location>
        <begin position="7"/>
        <end position="283"/>
    </location>
</feature>
<organism evidence="7">
    <name type="scientific">Archaeoglobus fulgidus</name>
    <dbReference type="NCBI Taxonomy" id="2234"/>
    <lineage>
        <taxon>Archaea</taxon>
        <taxon>Methanobacteriati</taxon>
        <taxon>Methanobacteriota</taxon>
        <taxon>Archaeoglobi</taxon>
        <taxon>Archaeoglobales</taxon>
        <taxon>Archaeoglobaceae</taxon>
        <taxon>Archaeoglobus</taxon>
    </lineage>
</organism>
<dbReference type="PANTHER" id="PTHR18919:SF140">
    <property type="entry name" value="ACETYL-COA C-ACETYLTRANSFERASE (ACETOACETYL-COA THIOLASE) (ACAB-5)"/>
    <property type="match status" value="1"/>
</dbReference>
<accession>A0A7J3M187</accession>
<evidence type="ECO:0000259" key="5">
    <source>
        <dbReference type="Pfam" id="PF00108"/>
    </source>
</evidence>
<reference evidence="7" key="1">
    <citation type="journal article" date="2020" name="mSystems">
        <title>Genome- and Community-Level Interaction Insights into Carbon Utilization and Element Cycling Functions of Hydrothermarchaeota in Hydrothermal Sediment.</title>
        <authorList>
            <person name="Zhou Z."/>
            <person name="Liu Y."/>
            <person name="Xu W."/>
            <person name="Pan J."/>
            <person name="Luo Z.H."/>
            <person name="Li M."/>
        </authorList>
    </citation>
    <scope>NUCLEOTIDE SEQUENCE [LARGE SCALE GENOMIC DNA]</scope>
    <source>
        <strain evidence="7">SpSt-587</strain>
    </source>
</reference>
<evidence type="ECO:0000313" key="7">
    <source>
        <dbReference type="EMBL" id="HGT82631.1"/>
    </source>
</evidence>
<evidence type="ECO:0000256" key="2">
    <source>
        <dbReference type="ARBA" id="ARBA00022679"/>
    </source>
</evidence>
<dbReference type="GO" id="GO:0003985">
    <property type="term" value="F:acetyl-CoA C-acetyltransferase activity"/>
    <property type="evidence" value="ECO:0007669"/>
    <property type="project" value="UniProtKB-EC"/>
</dbReference>
<dbReference type="CDD" id="cd00751">
    <property type="entry name" value="thiolase"/>
    <property type="match status" value="1"/>
</dbReference>
<dbReference type="Gene3D" id="3.40.47.10">
    <property type="match status" value="1"/>
</dbReference>
<dbReference type="PROSITE" id="PS00737">
    <property type="entry name" value="THIOLASE_2"/>
    <property type="match status" value="1"/>
</dbReference>
<dbReference type="InterPro" id="IPR002155">
    <property type="entry name" value="Thiolase"/>
</dbReference>
<comment type="caution">
    <text evidence="7">The sequence shown here is derived from an EMBL/GenBank/DDBJ whole genome shotgun (WGS) entry which is preliminary data.</text>
</comment>
<evidence type="ECO:0000256" key="1">
    <source>
        <dbReference type="ARBA" id="ARBA00010982"/>
    </source>
</evidence>
<dbReference type="Pfam" id="PF02803">
    <property type="entry name" value="Thiolase_C"/>
    <property type="match status" value="1"/>
</dbReference>
<keyword evidence="2 7" id="KW-0808">Transferase</keyword>
<dbReference type="EC" id="2.3.1.9" evidence="7"/>
<evidence type="ECO:0000256" key="4">
    <source>
        <dbReference type="ARBA" id="ARBA00023315"/>
    </source>
</evidence>
<feature type="domain" description="Thiolase C-terminal" evidence="6">
    <location>
        <begin position="292"/>
        <end position="412"/>
    </location>
</feature>
<dbReference type="PANTHER" id="PTHR18919">
    <property type="entry name" value="ACETYL-COA C-ACYLTRANSFERASE"/>
    <property type="match status" value="1"/>
</dbReference>
<dbReference type="GO" id="GO:0008299">
    <property type="term" value="P:isoprenoid biosynthetic process"/>
    <property type="evidence" value="ECO:0007669"/>
    <property type="project" value="UniProtKB-KW"/>
</dbReference>
<dbReference type="InterPro" id="IPR020613">
    <property type="entry name" value="Thiolase_CS"/>
</dbReference>
<dbReference type="InterPro" id="IPR020617">
    <property type="entry name" value="Thiolase_C"/>
</dbReference>
<dbReference type="AlphaFoldDB" id="A0A7J3M187"/>
<dbReference type="EMBL" id="DSYZ01000064">
    <property type="protein sequence ID" value="HGT82631.1"/>
    <property type="molecule type" value="Genomic_DNA"/>
</dbReference>
<dbReference type="Pfam" id="PF00108">
    <property type="entry name" value="Thiolase_N"/>
    <property type="match status" value="1"/>
</dbReference>
<proteinExistence type="inferred from homology"/>
<evidence type="ECO:0000259" key="6">
    <source>
        <dbReference type="Pfam" id="PF02803"/>
    </source>
</evidence>
<dbReference type="NCBIfam" id="NF005033">
    <property type="entry name" value="PRK06445.1"/>
    <property type="match status" value="1"/>
</dbReference>
<name>A0A7J3M187_ARCFL</name>
<comment type="similarity">
    <text evidence="1">Belongs to the thiolase-like superfamily. Thiolase family.</text>
</comment>
<protein>
    <submittedName>
        <fullName evidence="7">Acetyl-CoA C-acetyltransferase</fullName>
        <ecNumber evidence="7">2.3.1.9</ecNumber>
    </submittedName>
</protein>
<dbReference type="SUPFAM" id="SSF53901">
    <property type="entry name" value="Thiolase-like"/>
    <property type="match status" value="2"/>
</dbReference>
<dbReference type="PIRSF" id="PIRSF000429">
    <property type="entry name" value="Ac-CoA_Ac_transf"/>
    <property type="match status" value="1"/>
</dbReference>
<sequence>MQMEEVYIVDFLRSAFSRSRPREPDRDVYNKIDMPAVAAMLVKEMINRTGIDAREIGDVITGCTMQMGENWLYGGRIINLLADLPIEVPAQGTERVCISGMSAMHQCAMEIMLGYSEITIACGIEHMTHLPMQPDLNPHMGISPTLMQRADLIQKYDLMTAMSMGLTAEKLFEKWKDKLGWTKRDLDEWGVRSHKLAAEALKKNYFLSGEGYPTKRKGEILPIEVELSDGSRKVIEVDQSIRPETTLEAVEKLPPAFKPGGVITAGNSSPLNAGASAIMLMSKKKMKEYGLEPMAKIVSIGWAGVDPSVMGEGPVPATQKALKFAKLEAKDIDFWEVNEAFAVVPLFAVKMFKLDPEKVNTRGGAIAIGHPLAASGIRITGTLARILNIENAKYGCATLCGGGGQGGATIIENVNV</sequence>
<dbReference type="InterPro" id="IPR016039">
    <property type="entry name" value="Thiolase-like"/>
</dbReference>
<keyword evidence="3" id="KW-0414">Isoprene biosynthesis</keyword>
<evidence type="ECO:0000256" key="3">
    <source>
        <dbReference type="ARBA" id="ARBA00023229"/>
    </source>
</evidence>
<keyword evidence="4 7" id="KW-0012">Acyltransferase</keyword>
<gene>
    <name evidence="7" type="ORF">ENT52_02760</name>
</gene>